<reference evidence="2" key="2">
    <citation type="submission" date="2023-06" db="EMBL/GenBank/DDBJ databases">
        <authorList>
            <consortium name="Lawrence Berkeley National Laboratory"/>
            <person name="Haridas S."/>
            <person name="Hensen N."/>
            <person name="Bonometti L."/>
            <person name="Westerberg I."/>
            <person name="Brannstrom I.O."/>
            <person name="Guillou S."/>
            <person name="Cros-Aarteil S."/>
            <person name="Calhoun S."/>
            <person name="Kuo A."/>
            <person name="Mondo S."/>
            <person name="Pangilinan J."/>
            <person name="Riley R."/>
            <person name="Labutti K."/>
            <person name="Andreopoulos B."/>
            <person name="Lipzen A."/>
            <person name="Chen C."/>
            <person name="Yanf M."/>
            <person name="Daum C."/>
            <person name="Ng V."/>
            <person name="Clum A."/>
            <person name="Steindorff A."/>
            <person name="Ohm R."/>
            <person name="Martin F."/>
            <person name="Silar P."/>
            <person name="Natvig D."/>
            <person name="Lalanne C."/>
            <person name="Gautier V."/>
            <person name="Ament-Velasquez S.L."/>
            <person name="Kruys A."/>
            <person name="Hutchinson M.I."/>
            <person name="Powell A.J."/>
            <person name="Barry K."/>
            <person name="Miller A.N."/>
            <person name="Grigoriev I.V."/>
            <person name="Debuchy R."/>
            <person name="Gladieux P."/>
            <person name="Thoren M.H."/>
            <person name="Johannesson H."/>
        </authorList>
    </citation>
    <scope>NUCLEOTIDE SEQUENCE</scope>
    <source>
        <strain evidence="2">CBS 560.94</strain>
    </source>
</reference>
<dbReference type="EMBL" id="JAUEPP010000003">
    <property type="protein sequence ID" value="KAK3348365.1"/>
    <property type="molecule type" value="Genomic_DNA"/>
</dbReference>
<feature type="chain" id="PRO_5042198684" description="Secreted protein" evidence="1">
    <location>
        <begin position="17"/>
        <end position="83"/>
    </location>
</feature>
<dbReference type="GeneID" id="87858562"/>
<organism evidence="2 3">
    <name type="scientific">Neurospora tetraspora</name>
    <dbReference type="NCBI Taxonomy" id="94610"/>
    <lineage>
        <taxon>Eukaryota</taxon>
        <taxon>Fungi</taxon>
        <taxon>Dikarya</taxon>
        <taxon>Ascomycota</taxon>
        <taxon>Pezizomycotina</taxon>
        <taxon>Sordariomycetes</taxon>
        <taxon>Sordariomycetidae</taxon>
        <taxon>Sordariales</taxon>
        <taxon>Sordariaceae</taxon>
        <taxon>Neurospora</taxon>
    </lineage>
</organism>
<gene>
    <name evidence="2" type="ORF">B0H65DRAFT_173744</name>
</gene>
<keyword evidence="3" id="KW-1185">Reference proteome</keyword>
<proteinExistence type="predicted"/>
<dbReference type="Proteomes" id="UP001278500">
    <property type="component" value="Unassembled WGS sequence"/>
</dbReference>
<reference evidence="2" key="1">
    <citation type="journal article" date="2023" name="Mol. Phylogenet. Evol.">
        <title>Genome-scale phylogeny and comparative genomics of the fungal order Sordariales.</title>
        <authorList>
            <person name="Hensen N."/>
            <person name="Bonometti L."/>
            <person name="Westerberg I."/>
            <person name="Brannstrom I.O."/>
            <person name="Guillou S."/>
            <person name="Cros-Aarteil S."/>
            <person name="Calhoun S."/>
            <person name="Haridas S."/>
            <person name="Kuo A."/>
            <person name="Mondo S."/>
            <person name="Pangilinan J."/>
            <person name="Riley R."/>
            <person name="LaButti K."/>
            <person name="Andreopoulos B."/>
            <person name="Lipzen A."/>
            <person name="Chen C."/>
            <person name="Yan M."/>
            <person name="Daum C."/>
            <person name="Ng V."/>
            <person name="Clum A."/>
            <person name="Steindorff A."/>
            <person name="Ohm R.A."/>
            <person name="Martin F."/>
            <person name="Silar P."/>
            <person name="Natvig D.O."/>
            <person name="Lalanne C."/>
            <person name="Gautier V."/>
            <person name="Ament-Velasquez S.L."/>
            <person name="Kruys A."/>
            <person name="Hutchinson M.I."/>
            <person name="Powell A.J."/>
            <person name="Barry K."/>
            <person name="Miller A.N."/>
            <person name="Grigoriev I.V."/>
            <person name="Debuchy R."/>
            <person name="Gladieux P."/>
            <person name="Hiltunen Thoren M."/>
            <person name="Johannesson H."/>
        </authorList>
    </citation>
    <scope>NUCLEOTIDE SEQUENCE</scope>
    <source>
        <strain evidence="2">CBS 560.94</strain>
    </source>
</reference>
<accession>A0AAE0MT98</accession>
<evidence type="ECO:0000313" key="2">
    <source>
        <dbReference type="EMBL" id="KAK3348365.1"/>
    </source>
</evidence>
<dbReference type="RefSeq" id="XP_062683447.1">
    <property type="nucleotide sequence ID" value="XM_062821408.1"/>
</dbReference>
<protein>
    <recommendedName>
        <fullName evidence="4">Secreted protein</fullName>
    </recommendedName>
</protein>
<sequence>MLFDLFLFLWLVGCRGRRCQCRGQNLGYSGCFKSGIVSAGYVLDLHGVVDSTASEENALLHDFRGGEVTALPSGKCSPSWELL</sequence>
<feature type="signal peptide" evidence="1">
    <location>
        <begin position="1"/>
        <end position="16"/>
    </location>
</feature>
<evidence type="ECO:0008006" key="4">
    <source>
        <dbReference type="Google" id="ProtNLM"/>
    </source>
</evidence>
<dbReference type="AlphaFoldDB" id="A0AAE0MT98"/>
<comment type="caution">
    <text evidence="2">The sequence shown here is derived from an EMBL/GenBank/DDBJ whole genome shotgun (WGS) entry which is preliminary data.</text>
</comment>
<name>A0AAE0MT98_9PEZI</name>
<keyword evidence="1" id="KW-0732">Signal</keyword>
<evidence type="ECO:0000256" key="1">
    <source>
        <dbReference type="SAM" id="SignalP"/>
    </source>
</evidence>
<evidence type="ECO:0000313" key="3">
    <source>
        <dbReference type="Proteomes" id="UP001278500"/>
    </source>
</evidence>